<keyword evidence="9" id="KW-1185">Reference proteome</keyword>
<evidence type="ECO:0000256" key="5">
    <source>
        <dbReference type="ARBA" id="ARBA00023242"/>
    </source>
</evidence>
<evidence type="ECO:0000256" key="3">
    <source>
        <dbReference type="ARBA" id="ARBA00023125"/>
    </source>
</evidence>
<dbReference type="GO" id="GO:0000981">
    <property type="term" value="F:DNA-binding transcription factor activity, RNA polymerase II-specific"/>
    <property type="evidence" value="ECO:0007669"/>
    <property type="project" value="InterPro"/>
</dbReference>
<dbReference type="InterPro" id="IPR001138">
    <property type="entry name" value="Zn2Cys6_DnaBD"/>
</dbReference>
<organism evidence="8 9">
    <name type="scientific">Penicillium brasilianum</name>
    <dbReference type="NCBI Taxonomy" id="104259"/>
    <lineage>
        <taxon>Eukaryota</taxon>
        <taxon>Fungi</taxon>
        <taxon>Dikarya</taxon>
        <taxon>Ascomycota</taxon>
        <taxon>Pezizomycotina</taxon>
        <taxon>Eurotiomycetes</taxon>
        <taxon>Eurotiomycetidae</taxon>
        <taxon>Eurotiales</taxon>
        <taxon>Aspergillaceae</taxon>
        <taxon>Penicillium</taxon>
    </lineage>
</organism>
<dbReference type="InterPro" id="IPR007219">
    <property type="entry name" value="XnlR_reg_dom"/>
</dbReference>
<dbReference type="SUPFAM" id="SSF57701">
    <property type="entry name" value="Zn2/Cys6 DNA-binding domain"/>
    <property type="match status" value="1"/>
</dbReference>
<feature type="compositionally biased region" description="Polar residues" evidence="6">
    <location>
        <begin position="662"/>
        <end position="686"/>
    </location>
</feature>
<evidence type="ECO:0000256" key="6">
    <source>
        <dbReference type="SAM" id="MobiDB-lite"/>
    </source>
</evidence>
<proteinExistence type="predicted"/>
<dbReference type="Pfam" id="PF04082">
    <property type="entry name" value="Fungal_trans"/>
    <property type="match status" value="1"/>
</dbReference>
<keyword evidence="5" id="KW-0539">Nucleus</keyword>
<dbReference type="PANTHER" id="PTHR46910:SF32">
    <property type="entry name" value="TRANSCRIPTION FACTOR DOMAIN-CONTAINING PROTEIN-RELATED"/>
    <property type="match status" value="1"/>
</dbReference>
<keyword evidence="3" id="KW-0238">DNA-binding</keyword>
<evidence type="ECO:0000259" key="7">
    <source>
        <dbReference type="PROSITE" id="PS50048"/>
    </source>
</evidence>
<dbReference type="STRING" id="104259.A0A0F7TY47"/>
<dbReference type="Pfam" id="PF00172">
    <property type="entry name" value="Zn_clus"/>
    <property type="match status" value="1"/>
</dbReference>
<evidence type="ECO:0000256" key="4">
    <source>
        <dbReference type="ARBA" id="ARBA00023163"/>
    </source>
</evidence>
<evidence type="ECO:0000313" key="9">
    <source>
        <dbReference type="Proteomes" id="UP000042958"/>
    </source>
</evidence>
<dbReference type="InterPro" id="IPR036864">
    <property type="entry name" value="Zn2-C6_fun-type_DNA-bd_sf"/>
</dbReference>
<accession>A0A0F7TY47</accession>
<feature type="region of interest" description="Disordered" evidence="6">
    <location>
        <begin position="655"/>
        <end position="699"/>
    </location>
</feature>
<reference evidence="9" key="1">
    <citation type="journal article" date="2015" name="Genome Announc.">
        <title>Draft genome sequence of the fungus Penicillium brasilianum MG11.</title>
        <authorList>
            <person name="Horn F."/>
            <person name="Linde J."/>
            <person name="Mattern D.J."/>
            <person name="Walther G."/>
            <person name="Guthke R."/>
            <person name="Brakhage A.A."/>
            <person name="Valiante V."/>
        </authorList>
    </citation>
    <scope>NUCLEOTIDE SEQUENCE [LARGE SCALE GENOMIC DNA]</scope>
    <source>
        <strain evidence="9">MG11</strain>
    </source>
</reference>
<dbReference type="Gene3D" id="4.10.240.10">
    <property type="entry name" value="Zn(2)-C6 fungal-type DNA-binding domain"/>
    <property type="match status" value="1"/>
</dbReference>
<name>A0A0F7TY47_PENBI</name>
<gene>
    <name evidence="8" type="ORF">PMG11_10134</name>
</gene>
<dbReference type="EMBL" id="CDHK01000011">
    <property type="protein sequence ID" value="CEJ61604.1"/>
    <property type="molecule type" value="Genomic_DNA"/>
</dbReference>
<dbReference type="AlphaFoldDB" id="A0A0F7TY47"/>
<dbReference type="GO" id="GO:0008270">
    <property type="term" value="F:zinc ion binding"/>
    <property type="evidence" value="ECO:0007669"/>
    <property type="project" value="InterPro"/>
</dbReference>
<dbReference type="OrthoDB" id="3266505at2759"/>
<keyword evidence="1" id="KW-0479">Metal-binding</keyword>
<evidence type="ECO:0000256" key="2">
    <source>
        <dbReference type="ARBA" id="ARBA00023015"/>
    </source>
</evidence>
<dbReference type="GO" id="GO:0003677">
    <property type="term" value="F:DNA binding"/>
    <property type="evidence" value="ECO:0007669"/>
    <property type="project" value="UniProtKB-KW"/>
</dbReference>
<dbReference type="PROSITE" id="PS00463">
    <property type="entry name" value="ZN2_CY6_FUNGAL_1"/>
    <property type="match status" value="1"/>
</dbReference>
<dbReference type="PANTHER" id="PTHR46910">
    <property type="entry name" value="TRANSCRIPTION FACTOR PDR1"/>
    <property type="match status" value="1"/>
</dbReference>
<dbReference type="CDD" id="cd00067">
    <property type="entry name" value="GAL4"/>
    <property type="match status" value="1"/>
</dbReference>
<evidence type="ECO:0000256" key="1">
    <source>
        <dbReference type="ARBA" id="ARBA00022723"/>
    </source>
</evidence>
<feature type="domain" description="Zn(2)-C6 fungal-type" evidence="7">
    <location>
        <begin position="72"/>
        <end position="101"/>
    </location>
</feature>
<keyword evidence="4" id="KW-0804">Transcription</keyword>
<keyword evidence="2" id="KW-0805">Transcription regulation</keyword>
<dbReference type="SMART" id="SM00906">
    <property type="entry name" value="Fungal_trans"/>
    <property type="match status" value="1"/>
</dbReference>
<feature type="region of interest" description="Disordered" evidence="6">
    <location>
        <begin position="133"/>
        <end position="165"/>
    </location>
</feature>
<feature type="compositionally biased region" description="Polar residues" evidence="6">
    <location>
        <begin position="140"/>
        <end position="152"/>
    </location>
</feature>
<protein>
    <recommendedName>
        <fullName evidence="7">Zn(2)-C6 fungal-type domain-containing protein</fullName>
    </recommendedName>
</protein>
<dbReference type="PROSITE" id="PS50048">
    <property type="entry name" value="ZN2_CY6_FUNGAL_2"/>
    <property type="match status" value="1"/>
</dbReference>
<dbReference type="CDD" id="cd12148">
    <property type="entry name" value="fungal_TF_MHR"/>
    <property type="match status" value="1"/>
</dbReference>
<sequence length="755" mass="83806">MDWCTRPRRRIGPGYRETFGVSAPSELSRHIHLHLHFSTYPFHCTGLAMSQSISTPQLPRASRRRHSRFPSACTTCKSKKVKCSEGYPCEYCSRRGLQCRYPESNAGRLYSTGKIRELEARLALYESSGLQCETGRSDIESPSTRTVSSPQITGIVAPPDSEHPVQRITTERDIGSSQDFGNRVQTLFEQRSVESPAFIRQPCKSTRESLFPSERPALKLKQTLNASYPVPNLPSEEEAYQLLHHVLFYFGETQHLFDARDASDQLAIIYENPQESLRNPSIGFLHALLIFALGKLLRGDSDGSSSPPGFALFTYALDLLPCPSELRAHGVAGIEVLAIITVYLQNIDRSDDAASYIGLAIRLAMLHRLHRKQTFQKLRRSEATHASRLWWTVHMQDKRSMILNGCPLALDDKFVDTFLPTEAPGFPNPFALQINLEVAQIQTRIYSVIYSQESCPKDEFVAGVQDIISALNQLANQISQGSGFSGALLNQQASKKDLRLSISLYTILYQSIILTLRPIVLHLTKAILSGETTFTNSGNAFQQLTCTCIEAARRSLELIVLAQKEDMIAKFGFFDLDAIFSAGFIMLLAAIVASTNNTRGHHLSFLKPTPGILESLQLLDFLAGYHNEAAKARHDQIQRLYDHIPALVESLQIETGSGGNGQSPFGSSSSQAVQTPLSTGVGTSNRHPPLHVQTWDPESGRDMMDGYTASLPMPFPSDAQTMYSLYQGDDFVLTGADVADFEELQRHLLGSDIAF</sequence>
<dbReference type="InterPro" id="IPR050987">
    <property type="entry name" value="AtrR-like"/>
</dbReference>
<dbReference type="GO" id="GO:0006351">
    <property type="term" value="P:DNA-templated transcription"/>
    <property type="evidence" value="ECO:0007669"/>
    <property type="project" value="InterPro"/>
</dbReference>
<dbReference type="SMART" id="SM00066">
    <property type="entry name" value="GAL4"/>
    <property type="match status" value="1"/>
</dbReference>
<dbReference type="Proteomes" id="UP000042958">
    <property type="component" value="Unassembled WGS sequence"/>
</dbReference>
<evidence type="ECO:0000313" key="8">
    <source>
        <dbReference type="EMBL" id="CEJ61604.1"/>
    </source>
</evidence>